<sequence length="301" mass="33857">MPSHKGIVCTVSVDGVSAEEFGTKTEGSIITCSIVAQDDKPFVFNLDFSNSTASRHDFNAYVDGVKVFYFTTTDPTAIIYRSSAAVDGVFEMREMRFSRLSTVDQKLDVMETRTDVLQNIGSLKVLVFRAEKEATECEATGGKASENIKDIHEKSLKGRAVSHRTSFGPVEYRTSPAFNTKKLDPPHHPYVTFVFLYASKSYLQSEGLVPRSPSPDPSTEDYEGKSVDEMSPEDLRRELLRYRAQDRDEKKSIKRERERDLVPCEPAASGDDNDEEEVVFQSGRRIKKQKVIEVIDLLSDD</sequence>
<evidence type="ECO:0000256" key="1">
    <source>
        <dbReference type="SAM" id="MobiDB-lite"/>
    </source>
</evidence>
<gene>
    <name evidence="3" type="ORF">TWF481_008578</name>
</gene>
<reference evidence="3 4" key="1">
    <citation type="submission" date="2023-08" db="EMBL/GenBank/DDBJ databases">
        <authorList>
            <person name="Palmer J.M."/>
        </authorList>
    </citation>
    <scope>NUCLEOTIDE SEQUENCE [LARGE SCALE GENOMIC DNA]</scope>
    <source>
        <strain evidence="3 4">TWF481</strain>
    </source>
</reference>
<dbReference type="PANTHER" id="PTHR36223:SF1">
    <property type="entry name" value="TRANSCRIPTION ELONGATION FACTOR EAF N-TERMINAL DOMAIN-CONTAINING PROTEIN"/>
    <property type="match status" value="1"/>
</dbReference>
<proteinExistence type="predicted"/>
<evidence type="ECO:0000313" key="3">
    <source>
        <dbReference type="EMBL" id="KAK6503564.1"/>
    </source>
</evidence>
<organism evidence="3 4">
    <name type="scientific">Arthrobotrys musiformis</name>
    <dbReference type="NCBI Taxonomy" id="47236"/>
    <lineage>
        <taxon>Eukaryota</taxon>
        <taxon>Fungi</taxon>
        <taxon>Dikarya</taxon>
        <taxon>Ascomycota</taxon>
        <taxon>Pezizomycotina</taxon>
        <taxon>Orbiliomycetes</taxon>
        <taxon>Orbiliales</taxon>
        <taxon>Orbiliaceae</taxon>
        <taxon>Arthrobotrys</taxon>
    </lineage>
</organism>
<evidence type="ECO:0000259" key="2">
    <source>
        <dbReference type="Pfam" id="PF25534"/>
    </source>
</evidence>
<feature type="domain" description="DUF7918" evidence="2">
    <location>
        <begin position="6"/>
        <end position="212"/>
    </location>
</feature>
<protein>
    <recommendedName>
        <fullName evidence="2">DUF7918 domain-containing protein</fullName>
    </recommendedName>
</protein>
<comment type="caution">
    <text evidence="3">The sequence shown here is derived from an EMBL/GenBank/DDBJ whole genome shotgun (WGS) entry which is preliminary data.</text>
</comment>
<dbReference type="AlphaFoldDB" id="A0AAV9W9D1"/>
<name>A0AAV9W9D1_9PEZI</name>
<evidence type="ECO:0000313" key="4">
    <source>
        <dbReference type="Proteomes" id="UP001370758"/>
    </source>
</evidence>
<accession>A0AAV9W9D1</accession>
<dbReference type="InterPro" id="IPR057678">
    <property type="entry name" value="DUF7918"/>
</dbReference>
<dbReference type="Proteomes" id="UP001370758">
    <property type="component" value="Unassembled WGS sequence"/>
</dbReference>
<feature type="region of interest" description="Disordered" evidence="1">
    <location>
        <begin position="206"/>
        <end position="280"/>
    </location>
</feature>
<feature type="compositionally biased region" description="Basic and acidic residues" evidence="1">
    <location>
        <begin position="222"/>
        <end position="262"/>
    </location>
</feature>
<dbReference type="PANTHER" id="PTHR36223">
    <property type="entry name" value="BETA-LACTAMASE-TYPE TRANSPEPTIDASE FOLD DOMAIN CONTAINING PROTEIN"/>
    <property type="match status" value="1"/>
</dbReference>
<dbReference type="Pfam" id="PF25534">
    <property type="entry name" value="DUF7918"/>
    <property type="match status" value="1"/>
</dbReference>
<keyword evidence="4" id="KW-1185">Reference proteome</keyword>
<dbReference type="EMBL" id="JAVHJL010000005">
    <property type="protein sequence ID" value="KAK6503564.1"/>
    <property type="molecule type" value="Genomic_DNA"/>
</dbReference>